<gene>
    <name evidence="1" type="ORF">O6H91_09G013000</name>
</gene>
<reference evidence="2" key="1">
    <citation type="journal article" date="2024" name="Proc. Natl. Acad. Sci. U.S.A.">
        <title>Extraordinary preservation of gene collinearity over three hundred million years revealed in homosporous lycophytes.</title>
        <authorList>
            <person name="Li C."/>
            <person name="Wickell D."/>
            <person name="Kuo L.Y."/>
            <person name="Chen X."/>
            <person name="Nie B."/>
            <person name="Liao X."/>
            <person name="Peng D."/>
            <person name="Ji J."/>
            <person name="Jenkins J."/>
            <person name="Williams M."/>
            <person name="Shu S."/>
            <person name="Plott C."/>
            <person name="Barry K."/>
            <person name="Rajasekar S."/>
            <person name="Grimwood J."/>
            <person name="Han X."/>
            <person name="Sun S."/>
            <person name="Hou Z."/>
            <person name="He W."/>
            <person name="Dai G."/>
            <person name="Sun C."/>
            <person name="Schmutz J."/>
            <person name="Leebens-Mack J.H."/>
            <person name="Li F.W."/>
            <person name="Wang L."/>
        </authorList>
    </citation>
    <scope>NUCLEOTIDE SEQUENCE [LARGE SCALE GENOMIC DNA]</scope>
    <source>
        <strain evidence="2">cv. PW_Plant_1</strain>
    </source>
</reference>
<sequence>MGPDSLSHWLDPSLSLLYIYLPMRRNMIWHLGKMRDIAVAAIFCWTLLSCSYAAQKTLLLDTDVDNEDMPALLYILKQPRSQIHLKAITINANSWSNAGSAINTVYDILYMMNREDILVGIGGEGGITDNGTILPNVGGYLPIIEQGLSTAGGCRYREAIPPGQGGRLDVDTNYGIRRQYLPQGERHYVPLKQRTAQEVLVETLSKGPTTILLLGAQTNLGILLLSHPELKKNIEHIYMMGGGVHSSNPTGCCPVGSGLSCIPAQCGNVGNLFSALPTNPWAEFNVFTDPFASYQVFHSGVPVTQVPLDVTNYAPVSQVFLSNLQKNLETFEAQYVYQTLNILRETWSDDNFYNSFFLWDSFASAVTISGMLTGHDPNMNKYAVIYPKNITVITSDKPYGINDGSNPFFANRATPKFHLQKGGVHSGHVQTGIQDPFCLVLDGKGTCMDGYTKEVQNGGALIQVALLPKPNRDTNSTLKIQFYADYINDLNLPKQTARFNFESEFQHFKKIFYHPNLSKKVLGKPLIFDMDMSPGDFITLFYLLKTPVELINLTAITVTTNGWANPAAIDIVYDMLHMMGRDDIPVGLGSYFALNQSFPSFPSNGDCKYSQAIPLGSGGLLDSDTLFGLARELPRSPRRYTAQNSVKFGAPRTTDHPELRQPLANEVLLNVFSSLNSKAGVTILSSGPLTNIATLLLANSSLHTKIKELYIVGGSIAGQGNLYTIPKNTKAEFNFFLDPEAALVVLKSQINITLIPLDVTGKIPLSAAYLDILEKHEKTAEFEFVHKLLSTSWMLHSEGGPYNFTQYLLGDPLAAAVLVNPENIKTTFNEEKITVESTGDISTDGWTRVDKAGVPIRYVSSVDKEAYELHLAAVLNSPTQTAVVPSFASQKKQWGKR</sequence>
<protein>
    <submittedName>
        <fullName evidence="1">Uncharacterized protein</fullName>
    </submittedName>
</protein>
<comment type="caution">
    <text evidence="1">The sequence shown here is derived from an EMBL/GenBank/DDBJ whole genome shotgun (WGS) entry which is preliminary data.</text>
</comment>
<proteinExistence type="predicted"/>
<evidence type="ECO:0000313" key="1">
    <source>
        <dbReference type="EMBL" id="KAJ7542808.1"/>
    </source>
</evidence>
<name>A0ACC2CLD5_DIPCM</name>
<dbReference type="EMBL" id="CM055100">
    <property type="protein sequence ID" value="KAJ7542808.1"/>
    <property type="molecule type" value="Genomic_DNA"/>
</dbReference>
<dbReference type="Proteomes" id="UP001162992">
    <property type="component" value="Chromosome 9"/>
</dbReference>
<keyword evidence="2" id="KW-1185">Reference proteome</keyword>
<organism evidence="1 2">
    <name type="scientific">Diphasiastrum complanatum</name>
    <name type="common">Issler's clubmoss</name>
    <name type="synonym">Lycopodium complanatum</name>
    <dbReference type="NCBI Taxonomy" id="34168"/>
    <lineage>
        <taxon>Eukaryota</taxon>
        <taxon>Viridiplantae</taxon>
        <taxon>Streptophyta</taxon>
        <taxon>Embryophyta</taxon>
        <taxon>Tracheophyta</taxon>
        <taxon>Lycopodiopsida</taxon>
        <taxon>Lycopodiales</taxon>
        <taxon>Lycopodiaceae</taxon>
        <taxon>Lycopodioideae</taxon>
        <taxon>Diphasiastrum</taxon>
    </lineage>
</organism>
<evidence type="ECO:0000313" key="2">
    <source>
        <dbReference type="Proteomes" id="UP001162992"/>
    </source>
</evidence>
<accession>A0ACC2CLD5</accession>